<accession>A0AAV2FYG4</accession>
<evidence type="ECO:0000256" key="3">
    <source>
        <dbReference type="SAM" id="SignalP"/>
    </source>
</evidence>
<sequence length="277" mass="29598">MAKLSLPVLFLLLLTAVVAAAPSGRRNHSHSHHIHPRPHHHPRNRNSTASAAFPPPPQSSLAAPPPNSAASRQEQIRNIIGALIGAGDFNSWANILSINTPTYFPISATFFIPADDSLVTASGDAAFSDPLVFPYHIVPQRLAFADLRQFKPLSRLPTMLVPKTILITNNSAANFTLDGALLSHPDLFTSPAVVVHGIANLMDYSIYGDGPLQGNSDQPQPQQMQAPLQVLGKSPPALFVPAAGEVNGTHPEAESGAECLRAVVWGIFLVILYAFLA</sequence>
<evidence type="ECO:0000259" key="4">
    <source>
        <dbReference type="SMART" id="SM00554"/>
    </source>
</evidence>
<organism evidence="6 7">
    <name type="scientific">Linum trigynum</name>
    <dbReference type="NCBI Taxonomy" id="586398"/>
    <lineage>
        <taxon>Eukaryota</taxon>
        <taxon>Viridiplantae</taxon>
        <taxon>Streptophyta</taxon>
        <taxon>Embryophyta</taxon>
        <taxon>Tracheophyta</taxon>
        <taxon>Spermatophyta</taxon>
        <taxon>Magnoliopsida</taxon>
        <taxon>eudicotyledons</taxon>
        <taxon>Gunneridae</taxon>
        <taxon>Pentapetalae</taxon>
        <taxon>rosids</taxon>
        <taxon>fabids</taxon>
        <taxon>Malpighiales</taxon>
        <taxon>Linaceae</taxon>
        <taxon>Linum</taxon>
    </lineage>
</organism>
<dbReference type="EMBL" id="OZ034820">
    <property type="protein sequence ID" value="CAL1402658.1"/>
    <property type="molecule type" value="Genomic_DNA"/>
</dbReference>
<dbReference type="PANTHER" id="PTHR33985">
    <property type="entry name" value="OS02G0491300 PROTEIN-RELATED"/>
    <property type="match status" value="1"/>
</dbReference>
<evidence type="ECO:0000313" key="5">
    <source>
        <dbReference type="EMBL" id="CAL1402645.1"/>
    </source>
</evidence>
<evidence type="ECO:0000256" key="1">
    <source>
        <dbReference type="ARBA" id="ARBA00007843"/>
    </source>
</evidence>
<feature type="region of interest" description="Disordered" evidence="2">
    <location>
        <begin position="24"/>
        <end position="70"/>
    </location>
</feature>
<comment type="similarity">
    <text evidence="1">Belongs to the fasciclin-like AGP family.</text>
</comment>
<keyword evidence="7" id="KW-1185">Reference proteome</keyword>
<dbReference type="InterPro" id="IPR000782">
    <property type="entry name" value="FAS1_domain"/>
</dbReference>
<dbReference type="Proteomes" id="UP001497516">
    <property type="component" value="Chromosome 7"/>
</dbReference>
<dbReference type="EMBL" id="OZ034820">
    <property type="protein sequence ID" value="CAL1402645.1"/>
    <property type="molecule type" value="Genomic_DNA"/>
</dbReference>
<dbReference type="AlphaFoldDB" id="A0AAV2FYG4"/>
<dbReference type="FunFam" id="2.30.180.10:FF:000046">
    <property type="entry name" value="Fasciclin-like arabinogalactan family protein"/>
    <property type="match status" value="1"/>
</dbReference>
<feature type="domain" description="FAS1" evidence="4">
    <location>
        <begin position="109"/>
        <end position="205"/>
    </location>
</feature>
<dbReference type="InterPro" id="IPR036378">
    <property type="entry name" value="FAS1_dom_sf"/>
</dbReference>
<feature type="signal peptide" evidence="3">
    <location>
        <begin position="1"/>
        <end position="20"/>
    </location>
</feature>
<feature type="chain" id="PRO_5044714327" description="FAS1 domain-containing protein" evidence="3">
    <location>
        <begin position="21"/>
        <end position="277"/>
    </location>
</feature>
<feature type="compositionally biased region" description="Pro residues" evidence="2">
    <location>
        <begin position="53"/>
        <end position="67"/>
    </location>
</feature>
<evidence type="ECO:0000313" key="6">
    <source>
        <dbReference type="EMBL" id="CAL1402658.1"/>
    </source>
</evidence>
<name>A0AAV2FYG4_9ROSI</name>
<reference evidence="6 7" key="1">
    <citation type="submission" date="2024-04" db="EMBL/GenBank/DDBJ databases">
        <authorList>
            <person name="Fracassetti M."/>
        </authorList>
    </citation>
    <scope>NUCLEOTIDE SEQUENCE [LARGE SCALE GENOMIC DNA]</scope>
</reference>
<keyword evidence="3" id="KW-0732">Signal</keyword>
<dbReference type="InterPro" id="IPR052806">
    <property type="entry name" value="Fasciclin-like_AGP"/>
</dbReference>
<dbReference type="SUPFAM" id="SSF82153">
    <property type="entry name" value="FAS1 domain"/>
    <property type="match status" value="1"/>
</dbReference>
<dbReference type="SMART" id="SM00554">
    <property type="entry name" value="FAS1"/>
    <property type="match status" value="1"/>
</dbReference>
<feature type="compositionally biased region" description="Basic residues" evidence="2">
    <location>
        <begin position="25"/>
        <end position="44"/>
    </location>
</feature>
<evidence type="ECO:0000313" key="7">
    <source>
        <dbReference type="Proteomes" id="UP001497516"/>
    </source>
</evidence>
<protein>
    <recommendedName>
        <fullName evidence="4">FAS1 domain-containing protein</fullName>
    </recommendedName>
</protein>
<dbReference type="PANTHER" id="PTHR33985:SF5">
    <property type="entry name" value="FASCICLIN-LIKE ARABINOGALACTAN FAMILY PROTEIN"/>
    <property type="match status" value="1"/>
</dbReference>
<proteinExistence type="inferred from homology"/>
<evidence type="ECO:0000256" key="2">
    <source>
        <dbReference type="SAM" id="MobiDB-lite"/>
    </source>
</evidence>
<gene>
    <name evidence="5" type="ORF">LTRI10_LOCUS42632</name>
    <name evidence="6" type="ORF">LTRI10_LOCUS42645</name>
</gene>